<feature type="signal peptide" evidence="2">
    <location>
        <begin position="1"/>
        <end position="28"/>
    </location>
</feature>
<dbReference type="RefSeq" id="WP_076201734.1">
    <property type="nucleotide sequence ID" value="NZ_CP019236.1"/>
</dbReference>
<dbReference type="OrthoDB" id="8678477at2"/>
<dbReference type="Gene3D" id="3.40.190.10">
    <property type="entry name" value="Periplasmic binding protein-like II"/>
    <property type="match status" value="1"/>
</dbReference>
<comment type="similarity">
    <text evidence="1">Belongs to the UPF0065 (bug) family.</text>
</comment>
<feature type="chain" id="PRO_5012253107" description="ABC transporter substrate-binding protein" evidence="2">
    <location>
        <begin position="29"/>
        <end position="335"/>
    </location>
</feature>
<evidence type="ECO:0000313" key="4">
    <source>
        <dbReference type="Proteomes" id="UP000186609"/>
    </source>
</evidence>
<sequence length="335" mass="35101">MSLSIPRKTRILLAALCAAALPAAQVHAQTQAAAAAWPTHPVRIIVPFTTGGLADTLARGIAQELAREWPQPVLVENKPGANTIIAAEYTARAPADGYTLLLANDPTLSSNQYLYSKLPYDPVKDFVPVINVAETQQLLVAGPAFSGSSLADLIAAAKAKPGEVSYGTFGAGSKAHIDSEAFARQAGVKMLHVPYKGVADVVPALLGGQIQIAVTGVQPVLQLINSGQLRALALAAPQRSPMLPNVPTFTEAGLQGFEASAWFGLVAPSATPRAVVDKVAADVARIIAKPEFQKKYVTGVGLALLNQGPDAFAAFLHKDRAAYALHVKNINVKLD</sequence>
<dbReference type="SUPFAM" id="SSF53850">
    <property type="entry name" value="Periplasmic binding protein-like II"/>
    <property type="match status" value="1"/>
</dbReference>
<dbReference type="InterPro" id="IPR005064">
    <property type="entry name" value="BUG"/>
</dbReference>
<dbReference type="PANTHER" id="PTHR42928:SF5">
    <property type="entry name" value="BLR1237 PROTEIN"/>
    <property type="match status" value="1"/>
</dbReference>
<dbReference type="PANTHER" id="PTHR42928">
    <property type="entry name" value="TRICARBOXYLATE-BINDING PROTEIN"/>
    <property type="match status" value="1"/>
</dbReference>
<gene>
    <name evidence="3" type="ORF">RD110_21000</name>
</gene>
<organism evidence="3 4">
    <name type="scientific">Rhodoferax koreensis</name>
    <dbReference type="NCBI Taxonomy" id="1842727"/>
    <lineage>
        <taxon>Bacteria</taxon>
        <taxon>Pseudomonadati</taxon>
        <taxon>Pseudomonadota</taxon>
        <taxon>Betaproteobacteria</taxon>
        <taxon>Burkholderiales</taxon>
        <taxon>Comamonadaceae</taxon>
        <taxon>Rhodoferax</taxon>
    </lineage>
</organism>
<accession>A0A1P8K048</accession>
<dbReference type="PIRSF" id="PIRSF017082">
    <property type="entry name" value="YflP"/>
    <property type="match status" value="1"/>
</dbReference>
<reference evidence="3 4" key="1">
    <citation type="submission" date="2017-01" db="EMBL/GenBank/DDBJ databases">
        <authorList>
            <person name="Mah S.A."/>
            <person name="Swanson W.J."/>
            <person name="Moy G.W."/>
            <person name="Vacquier V.D."/>
        </authorList>
    </citation>
    <scope>NUCLEOTIDE SEQUENCE [LARGE SCALE GENOMIC DNA]</scope>
    <source>
        <strain evidence="3 4">DCY110</strain>
    </source>
</reference>
<dbReference type="Proteomes" id="UP000186609">
    <property type="component" value="Chromosome"/>
</dbReference>
<dbReference type="CDD" id="cd07012">
    <property type="entry name" value="PBP2_Bug_TTT"/>
    <property type="match status" value="1"/>
</dbReference>
<dbReference type="Pfam" id="PF03401">
    <property type="entry name" value="TctC"/>
    <property type="match status" value="1"/>
</dbReference>
<dbReference type="KEGG" id="rhy:RD110_21000"/>
<evidence type="ECO:0000256" key="2">
    <source>
        <dbReference type="SAM" id="SignalP"/>
    </source>
</evidence>
<dbReference type="Gene3D" id="3.40.190.150">
    <property type="entry name" value="Bordetella uptake gene, domain 1"/>
    <property type="match status" value="1"/>
</dbReference>
<dbReference type="AlphaFoldDB" id="A0A1P8K048"/>
<keyword evidence="4" id="KW-1185">Reference proteome</keyword>
<evidence type="ECO:0008006" key="5">
    <source>
        <dbReference type="Google" id="ProtNLM"/>
    </source>
</evidence>
<dbReference type="EMBL" id="CP019236">
    <property type="protein sequence ID" value="APW39388.1"/>
    <property type="molecule type" value="Genomic_DNA"/>
</dbReference>
<dbReference type="STRING" id="1842727.RD110_21000"/>
<evidence type="ECO:0000313" key="3">
    <source>
        <dbReference type="EMBL" id="APW39388.1"/>
    </source>
</evidence>
<protein>
    <recommendedName>
        <fullName evidence="5">ABC transporter substrate-binding protein</fullName>
    </recommendedName>
</protein>
<dbReference type="InterPro" id="IPR042100">
    <property type="entry name" value="Bug_dom1"/>
</dbReference>
<name>A0A1P8K048_9BURK</name>
<proteinExistence type="inferred from homology"/>
<keyword evidence="2" id="KW-0732">Signal</keyword>
<evidence type="ECO:0000256" key="1">
    <source>
        <dbReference type="ARBA" id="ARBA00006987"/>
    </source>
</evidence>